<comment type="caution">
    <text evidence="1">The sequence shown here is derived from an EMBL/GenBank/DDBJ whole genome shotgun (WGS) entry which is preliminary data.</text>
</comment>
<protein>
    <submittedName>
        <fullName evidence="1">Uncharacterized protein</fullName>
    </submittedName>
</protein>
<feature type="non-terminal residue" evidence="1">
    <location>
        <position position="171"/>
    </location>
</feature>
<reference evidence="1" key="1">
    <citation type="journal article" date="2014" name="Front. Microbiol.">
        <title>High frequency of phylogenetically diverse reductive dehalogenase-homologous genes in deep subseafloor sedimentary metagenomes.</title>
        <authorList>
            <person name="Kawai M."/>
            <person name="Futagami T."/>
            <person name="Toyoda A."/>
            <person name="Takaki Y."/>
            <person name="Nishi S."/>
            <person name="Hori S."/>
            <person name="Arai W."/>
            <person name="Tsubouchi T."/>
            <person name="Morono Y."/>
            <person name="Uchiyama I."/>
            <person name="Ito T."/>
            <person name="Fujiyama A."/>
            <person name="Inagaki F."/>
            <person name="Takami H."/>
        </authorList>
    </citation>
    <scope>NUCLEOTIDE SEQUENCE</scope>
    <source>
        <strain evidence="1">Expedition CK06-06</strain>
    </source>
</reference>
<proteinExistence type="predicted"/>
<accession>X1FQD3</accession>
<dbReference type="EMBL" id="BARU01011915">
    <property type="protein sequence ID" value="GAH34745.1"/>
    <property type="molecule type" value="Genomic_DNA"/>
</dbReference>
<organism evidence="1">
    <name type="scientific">marine sediment metagenome</name>
    <dbReference type="NCBI Taxonomy" id="412755"/>
    <lineage>
        <taxon>unclassified sequences</taxon>
        <taxon>metagenomes</taxon>
        <taxon>ecological metagenomes</taxon>
    </lineage>
</organism>
<sequence>MINEIVESFNISLMFPMTLANSIPPYELEKVRRSLIQNAIYNLAKEMLAVKPFFFIYNMLNRLKKIVNIEDEVVLYEIHQLLERQVITLTPIEAIADNIESVQATDQKKEIKTSSISSIIMSDANIDELKDQLETMDEGSARKLIKEIMRKAKVAEKDSTYRVTLNEYNTA</sequence>
<name>X1FQD3_9ZZZZ</name>
<dbReference type="AlphaFoldDB" id="X1FQD3"/>
<evidence type="ECO:0000313" key="1">
    <source>
        <dbReference type="EMBL" id="GAH34745.1"/>
    </source>
</evidence>
<gene>
    <name evidence="1" type="ORF">S03H2_22198</name>
</gene>